<evidence type="ECO:0000313" key="2">
    <source>
        <dbReference type="EMBL" id="KXI27655.1"/>
    </source>
</evidence>
<sequence length="229" mass="25639">MLFGVNIAVFKNKRAFCWIKEMKIIVKNITLIGVVTMMTACSSLYADKENERLCATESGQFYVCKDLQLSNNIVKQDASLFTPKLHFVQLNEYTQQMVMDLNSSLNNTVFKGTIAVASFVFRDESLRTTNNLGNELAEYFINDLQNIGLQVSDLSVTGTLDITDKGSFAFSRQQGDIFNYTEVEYVLTGTMIKTVNGLRVNARIIELSNKNVIASSSKIIPDILLAELL</sequence>
<dbReference type="Proteomes" id="UP000070299">
    <property type="component" value="Unassembled WGS sequence"/>
</dbReference>
<gene>
    <name evidence="2" type="ORF">AX660_19045</name>
</gene>
<dbReference type="AlphaFoldDB" id="A0A148KN38"/>
<proteinExistence type="predicted"/>
<keyword evidence="3" id="KW-1185">Reference proteome</keyword>
<reference evidence="3" key="1">
    <citation type="submission" date="2016-02" db="EMBL/GenBank/DDBJ databases">
        <authorList>
            <person name="Schultz-Johansen M."/>
            <person name="Glaring M.A."/>
            <person name="Bech P.K."/>
            <person name="Stougaard P."/>
        </authorList>
    </citation>
    <scope>NUCLEOTIDE SEQUENCE [LARGE SCALE GENOMIC DNA]</scope>
    <source>
        <strain evidence="3">S66</strain>
    </source>
</reference>
<dbReference type="EMBL" id="LSNE01000009">
    <property type="protein sequence ID" value="KXI27655.1"/>
    <property type="molecule type" value="Genomic_DNA"/>
</dbReference>
<feature type="domain" description="FlgO" evidence="1">
    <location>
        <begin position="95"/>
        <end position="222"/>
    </location>
</feature>
<dbReference type="InterPro" id="IPR041215">
    <property type="entry name" value="FlgO_dom"/>
</dbReference>
<accession>A0A148KN38</accession>
<evidence type="ECO:0000259" key="1">
    <source>
        <dbReference type="Pfam" id="PF17680"/>
    </source>
</evidence>
<dbReference type="Pfam" id="PF17680">
    <property type="entry name" value="FlgO"/>
    <property type="match status" value="1"/>
</dbReference>
<name>A0A148KN38_9ALTE</name>
<dbReference type="STRING" id="1799789.AX660_19045"/>
<protein>
    <recommendedName>
        <fullName evidence="1">FlgO domain-containing protein</fullName>
    </recommendedName>
</protein>
<organism evidence="2 3">
    <name type="scientific">Paraglaciecola hydrolytica</name>
    <dbReference type="NCBI Taxonomy" id="1799789"/>
    <lineage>
        <taxon>Bacteria</taxon>
        <taxon>Pseudomonadati</taxon>
        <taxon>Pseudomonadota</taxon>
        <taxon>Gammaproteobacteria</taxon>
        <taxon>Alteromonadales</taxon>
        <taxon>Alteromonadaceae</taxon>
        <taxon>Paraglaciecola</taxon>
    </lineage>
</organism>
<comment type="caution">
    <text evidence="2">The sequence shown here is derived from an EMBL/GenBank/DDBJ whole genome shotgun (WGS) entry which is preliminary data.</text>
</comment>
<evidence type="ECO:0000313" key="3">
    <source>
        <dbReference type="Proteomes" id="UP000070299"/>
    </source>
</evidence>